<feature type="domain" description="MATH" evidence="2">
    <location>
        <begin position="13"/>
        <end position="135"/>
    </location>
</feature>
<dbReference type="Pfam" id="PF22486">
    <property type="entry name" value="MATH_2"/>
    <property type="match status" value="1"/>
</dbReference>
<organism evidence="3 4">
    <name type="scientific">Papaver somniferum</name>
    <name type="common">Opium poppy</name>
    <dbReference type="NCBI Taxonomy" id="3469"/>
    <lineage>
        <taxon>Eukaryota</taxon>
        <taxon>Viridiplantae</taxon>
        <taxon>Streptophyta</taxon>
        <taxon>Embryophyta</taxon>
        <taxon>Tracheophyta</taxon>
        <taxon>Spermatophyta</taxon>
        <taxon>Magnoliopsida</taxon>
        <taxon>Ranunculales</taxon>
        <taxon>Papaveraceae</taxon>
        <taxon>Papaveroideae</taxon>
        <taxon>Papaver</taxon>
    </lineage>
</organism>
<protein>
    <recommendedName>
        <fullName evidence="2">MATH domain-containing protein</fullName>
    </recommendedName>
</protein>
<name>A0A4Y7KR78_PAPSO</name>
<gene>
    <name evidence="3" type="ORF">C5167_001043</name>
</gene>
<evidence type="ECO:0000256" key="1">
    <source>
        <dbReference type="ARBA" id="ARBA00023054"/>
    </source>
</evidence>
<dbReference type="InterPro" id="IPR002083">
    <property type="entry name" value="MATH/TRAF_dom"/>
</dbReference>
<sequence>METKMVELSSSAQAELTWKIENISKLNDDEVTISDTFNVAGYKWKVFISPKERGALLSLLLVAFDPIKLPHVEHRFTILSRMDRNNEVRNEMVYKIVLHNGDQGWSSCIRLRDNDSPDKGYINIMDDTCLLKIKICVG</sequence>
<dbReference type="PROSITE" id="PS50144">
    <property type="entry name" value="MATH"/>
    <property type="match status" value="1"/>
</dbReference>
<keyword evidence="4" id="KW-1185">Reference proteome</keyword>
<dbReference type="Gene3D" id="2.60.210.10">
    <property type="entry name" value="Apoptosis, Tumor Necrosis Factor Receptor Associated Protein 2, Chain A"/>
    <property type="match status" value="1"/>
</dbReference>
<dbReference type="PANTHER" id="PTHR46236:SF35">
    <property type="entry name" value="MATH DOMAIN-CONTAINING PROTEIN"/>
    <property type="match status" value="1"/>
</dbReference>
<evidence type="ECO:0000259" key="2">
    <source>
        <dbReference type="PROSITE" id="PS50144"/>
    </source>
</evidence>
<dbReference type="Gramene" id="RZC75844">
    <property type="protein sequence ID" value="RZC75844"/>
    <property type="gene ID" value="C5167_001043"/>
</dbReference>
<dbReference type="STRING" id="3469.A0A4Y7KR78"/>
<dbReference type="PANTHER" id="PTHR46236">
    <property type="entry name" value="TRAF-LIKE SUPERFAMILY PROTEIN"/>
    <property type="match status" value="1"/>
</dbReference>
<dbReference type="CDD" id="cd00121">
    <property type="entry name" value="MATH"/>
    <property type="match status" value="1"/>
</dbReference>
<reference evidence="3 4" key="1">
    <citation type="journal article" date="2018" name="Science">
        <title>The opium poppy genome and morphinan production.</title>
        <authorList>
            <person name="Guo L."/>
            <person name="Winzer T."/>
            <person name="Yang X."/>
            <person name="Li Y."/>
            <person name="Ning Z."/>
            <person name="He Z."/>
            <person name="Teodor R."/>
            <person name="Lu Y."/>
            <person name="Bowser T.A."/>
            <person name="Graham I.A."/>
            <person name="Ye K."/>
        </authorList>
    </citation>
    <scope>NUCLEOTIDE SEQUENCE [LARGE SCALE GENOMIC DNA]</scope>
    <source>
        <strain evidence="4">cv. HN1</strain>
        <tissue evidence="3">Leaves</tissue>
    </source>
</reference>
<evidence type="ECO:0000313" key="4">
    <source>
        <dbReference type="Proteomes" id="UP000316621"/>
    </source>
</evidence>
<dbReference type="SMART" id="SM00061">
    <property type="entry name" value="MATH"/>
    <property type="match status" value="1"/>
</dbReference>
<dbReference type="EMBL" id="CM010723">
    <property type="protein sequence ID" value="RZC75844.1"/>
    <property type="molecule type" value="Genomic_DNA"/>
</dbReference>
<dbReference type="InterPro" id="IPR008974">
    <property type="entry name" value="TRAF-like"/>
</dbReference>
<dbReference type="AlphaFoldDB" id="A0A4Y7KR78"/>
<accession>A0A4Y7KR78</accession>
<keyword evidence="1" id="KW-0175">Coiled coil</keyword>
<dbReference type="InterPro" id="IPR050804">
    <property type="entry name" value="MCC"/>
</dbReference>
<proteinExistence type="predicted"/>
<dbReference type="Proteomes" id="UP000316621">
    <property type="component" value="Chromosome 9"/>
</dbReference>
<evidence type="ECO:0000313" key="3">
    <source>
        <dbReference type="EMBL" id="RZC75844.1"/>
    </source>
</evidence>
<dbReference type="SUPFAM" id="SSF49599">
    <property type="entry name" value="TRAF domain-like"/>
    <property type="match status" value="1"/>
</dbReference>